<evidence type="ECO:0000256" key="1">
    <source>
        <dbReference type="ARBA" id="ARBA00005417"/>
    </source>
</evidence>
<proteinExistence type="inferred from homology"/>
<comment type="caution">
    <text evidence="6">The sequence shown here is derived from an EMBL/GenBank/DDBJ whole genome shotgun (WGS) entry which is preliminary data.</text>
</comment>
<keyword evidence="7" id="KW-1185">Reference proteome</keyword>
<dbReference type="AlphaFoldDB" id="A0A7X2MX57"/>
<dbReference type="PROSITE" id="PS50893">
    <property type="entry name" value="ABC_TRANSPORTER_2"/>
    <property type="match status" value="1"/>
</dbReference>
<feature type="domain" description="ABC transporter" evidence="5">
    <location>
        <begin position="2"/>
        <end position="237"/>
    </location>
</feature>
<evidence type="ECO:0000256" key="4">
    <source>
        <dbReference type="ARBA" id="ARBA00022840"/>
    </source>
</evidence>
<dbReference type="InterPro" id="IPR003593">
    <property type="entry name" value="AAA+_ATPase"/>
</dbReference>
<sequence>MLEVKNLCKEFKEKKGIKKAVDNISFKLEKGEIVGLLGENGAGKTTTMRMISTMLKPSSGSINVNGFDAVKNSADVRRNIGILFGGDVGIYDRLTARENIRYFAELNDVKKEEINKRIDEMAKDLDMEEYIDKRVGKFSRGMKQKVSIARSIIHYPEVMLFDEPTTGLDVTAARTIHDFIEKCKSEGKTILLSSHSMKEVEKLCDRVIIIHKGKLVEEGTISGLKEKYNNNDLEEVFVQLISGGVK</sequence>
<dbReference type="InterPro" id="IPR003439">
    <property type="entry name" value="ABC_transporter-like_ATP-bd"/>
</dbReference>
<dbReference type="CDD" id="cd03266">
    <property type="entry name" value="ABC_NatA_sodium_exporter"/>
    <property type="match status" value="1"/>
</dbReference>
<evidence type="ECO:0000313" key="7">
    <source>
        <dbReference type="Proteomes" id="UP000460287"/>
    </source>
</evidence>
<keyword evidence="2" id="KW-0813">Transport</keyword>
<dbReference type="SMART" id="SM00382">
    <property type="entry name" value="AAA"/>
    <property type="match status" value="1"/>
</dbReference>
<organism evidence="6 7">
    <name type="scientific">Inconstantimicrobium porci</name>
    <dbReference type="NCBI Taxonomy" id="2652291"/>
    <lineage>
        <taxon>Bacteria</taxon>
        <taxon>Bacillati</taxon>
        <taxon>Bacillota</taxon>
        <taxon>Clostridia</taxon>
        <taxon>Eubacteriales</taxon>
        <taxon>Clostridiaceae</taxon>
        <taxon>Inconstantimicrobium</taxon>
    </lineage>
</organism>
<dbReference type="EMBL" id="VULX01000004">
    <property type="protein sequence ID" value="MSR90709.1"/>
    <property type="molecule type" value="Genomic_DNA"/>
</dbReference>
<dbReference type="PANTHER" id="PTHR42711:SF5">
    <property type="entry name" value="ABC TRANSPORTER ATP-BINDING PROTEIN NATA"/>
    <property type="match status" value="1"/>
</dbReference>
<name>A0A7X2MX57_9CLOT</name>
<accession>A0A7X2MX57</accession>
<keyword evidence="3" id="KW-0547">Nucleotide-binding</keyword>
<dbReference type="GO" id="GO:0005524">
    <property type="term" value="F:ATP binding"/>
    <property type="evidence" value="ECO:0007669"/>
    <property type="project" value="UniProtKB-KW"/>
</dbReference>
<dbReference type="Pfam" id="PF00005">
    <property type="entry name" value="ABC_tran"/>
    <property type="match status" value="1"/>
</dbReference>
<evidence type="ECO:0000313" key="6">
    <source>
        <dbReference type="EMBL" id="MSR90709.1"/>
    </source>
</evidence>
<dbReference type="Proteomes" id="UP000460287">
    <property type="component" value="Unassembled WGS sequence"/>
</dbReference>
<evidence type="ECO:0000256" key="2">
    <source>
        <dbReference type="ARBA" id="ARBA00022448"/>
    </source>
</evidence>
<dbReference type="InterPro" id="IPR050763">
    <property type="entry name" value="ABC_transporter_ATP-binding"/>
</dbReference>
<dbReference type="InterPro" id="IPR027417">
    <property type="entry name" value="P-loop_NTPase"/>
</dbReference>
<evidence type="ECO:0000256" key="3">
    <source>
        <dbReference type="ARBA" id="ARBA00022741"/>
    </source>
</evidence>
<gene>
    <name evidence="6" type="ORF">FYJ33_04565</name>
</gene>
<dbReference type="RefSeq" id="WP_154530594.1">
    <property type="nucleotide sequence ID" value="NZ_JAQXTV010000019.1"/>
</dbReference>
<evidence type="ECO:0000259" key="5">
    <source>
        <dbReference type="PROSITE" id="PS50893"/>
    </source>
</evidence>
<comment type="similarity">
    <text evidence="1">Belongs to the ABC transporter superfamily.</text>
</comment>
<dbReference type="SUPFAM" id="SSF52540">
    <property type="entry name" value="P-loop containing nucleoside triphosphate hydrolases"/>
    <property type="match status" value="1"/>
</dbReference>
<dbReference type="Gene3D" id="3.40.50.300">
    <property type="entry name" value="P-loop containing nucleotide triphosphate hydrolases"/>
    <property type="match status" value="1"/>
</dbReference>
<keyword evidence="4 6" id="KW-0067">ATP-binding</keyword>
<reference evidence="6 7" key="1">
    <citation type="submission" date="2019-08" db="EMBL/GenBank/DDBJ databases">
        <title>In-depth cultivation of the pig gut microbiome towards novel bacterial diversity and tailored functional studies.</title>
        <authorList>
            <person name="Wylensek D."/>
            <person name="Hitch T.C.A."/>
            <person name="Clavel T."/>
        </authorList>
    </citation>
    <scope>NUCLEOTIDE SEQUENCE [LARGE SCALE GENOMIC DNA]</scope>
    <source>
        <strain evidence="6 7">WCA-383-APC-5B</strain>
    </source>
</reference>
<dbReference type="GO" id="GO:0016887">
    <property type="term" value="F:ATP hydrolysis activity"/>
    <property type="evidence" value="ECO:0007669"/>
    <property type="project" value="InterPro"/>
</dbReference>
<dbReference type="PANTHER" id="PTHR42711">
    <property type="entry name" value="ABC TRANSPORTER ATP-BINDING PROTEIN"/>
    <property type="match status" value="1"/>
</dbReference>
<protein>
    <submittedName>
        <fullName evidence="6">ATP-binding cassette domain-containing protein</fullName>
    </submittedName>
</protein>